<evidence type="ECO:0000256" key="7">
    <source>
        <dbReference type="SAM" id="MobiDB-lite"/>
    </source>
</evidence>
<dbReference type="PANTHER" id="PTHR37937">
    <property type="entry name" value="CONJUGATIVE TRANSFER: DNA TRANSPORT"/>
    <property type="match status" value="1"/>
</dbReference>
<sequence>MRFKLLPDKWQYERERAATRQNYTRLRGRFWFQALIFIGRTIRNFIFSWLIGVLLKVGGYIVISIGYLISSFMQQTPNPAPFSVDYLVLLFWQSISGPAILEDSSIVIWLPMILVFGFLEIRALIRWWGWHQLYTPNTQTTARFATLAEIDAVYKLIPDRNKFYKGSPGQPMAHISGLSGAFLLIHPLLWVKQVVKSVLGLDQENFPSWYANIVRPRLIRKFPKAFENQKTVKGGFRGYYFIDSKPTHGKTTGATRSGKDQMRGYILIDIIRRAVQPWNIVDTDAKNEDAKMSFRALREAGFDVLMVNIDDVDWSESFNPFQIAIDYMQDGDIDSAKDEVAKIVQVVGNGSGEQQDEVWDQAAQSTQQSIILILLWLAREHDDPAIATPAGVPAFINSVNAYSDKDSDGLTKFYEMLRKLNEMSKAEGKGIDPLVNEILMTAGSFLGSSGETKTSLMFTLQNRISLYSSETIARLTSESTIRVMDVGFPRMVKLHFTPEFAGLTAVFELYDRDKSSPSAAHVFFYRLRNNWKHPLHMVRKWNSLAKPIGLIESDHLKVSRTGTIQYPVQALFPENWRIKVHFNEANNPRHFKDSAVEITGVKREKRKIGGAVRLDPYSKKPIIRNVVQKQENHLWNGAKATLDLRYSEKPMAVFLITPQDNDNYAALASLFVSQVFSTTTSLATKMTRKKLPAPILYKLNEFSMFPRIPGFNNLLTRGLTYGHIVDMYLQNMSQLENHYSKNEAKEIDGNMMNWWHIQTPEQETNQLLSDQLGKVEVVTESVNSQVGHDRQDKGNRQATIQSRPLLDTKELAELSLNEMVVIRLAARNDKHGRRVRPWPIFDTEDMLMPNARDLIGNEFSLDYYTTDLRLKNKNAHLEYEDLFKDFQPFYEELAEEVGVDAQNNSGNSPLVSTLTEEQMYQKLREMDEQSNIDRPVYDQEEQVAFNQWQTEYEKHLDDPILNEAQLADAAFVDMFYSTLAGLLKQTYYAHRSAEVVRILNSLLPNVANPWLVGAPEENNWAFLDKLLNHNMHKLWSLEKTIRQYGPHTDSDNNLDETNFESSPGASFGETYNENSLDEDNNESEPDYDVDDSEAPSTHKFLADIKEGQGLLG</sequence>
<dbReference type="SUPFAM" id="SSF52540">
    <property type="entry name" value="P-loop containing nucleoside triphosphate hydrolases"/>
    <property type="match status" value="1"/>
</dbReference>
<name>A0A923SNJ9_WEICO</name>
<evidence type="ECO:0000256" key="1">
    <source>
        <dbReference type="ARBA" id="ARBA00004651"/>
    </source>
</evidence>
<evidence type="ECO:0000256" key="8">
    <source>
        <dbReference type="SAM" id="Phobius"/>
    </source>
</evidence>
<dbReference type="Pfam" id="PF02534">
    <property type="entry name" value="T4SS-DNA_transf"/>
    <property type="match status" value="1"/>
</dbReference>
<dbReference type="GO" id="GO:0005886">
    <property type="term" value="C:plasma membrane"/>
    <property type="evidence" value="ECO:0007669"/>
    <property type="project" value="UniProtKB-SubCell"/>
</dbReference>
<comment type="subcellular location">
    <subcellularLocation>
        <location evidence="1">Cell membrane</location>
        <topology evidence="1">Multi-pass membrane protein</topology>
    </subcellularLocation>
</comment>
<comment type="caution">
    <text evidence="10">The sequence shown here is derived from an EMBL/GenBank/DDBJ whole genome shotgun (WGS) entry which is preliminary data.</text>
</comment>
<evidence type="ECO:0000313" key="10">
    <source>
        <dbReference type="EMBL" id="MBC6499236.1"/>
    </source>
</evidence>
<feature type="transmembrane region" description="Helical" evidence="8">
    <location>
        <begin position="46"/>
        <end position="70"/>
    </location>
</feature>
<evidence type="ECO:0000313" key="11">
    <source>
        <dbReference type="Proteomes" id="UP000650485"/>
    </source>
</evidence>
<proteinExistence type="inferred from homology"/>
<evidence type="ECO:0000256" key="3">
    <source>
        <dbReference type="ARBA" id="ARBA00022475"/>
    </source>
</evidence>
<keyword evidence="6 8" id="KW-0472">Membrane</keyword>
<dbReference type="CDD" id="cd01127">
    <property type="entry name" value="TrwB_TraG_TraD_VirD4"/>
    <property type="match status" value="1"/>
</dbReference>
<dbReference type="Pfam" id="PF12696">
    <property type="entry name" value="TraG-D_C"/>
    <property type="match status" value="1"/>
</dbReference>
<dbReference type="AlphaFoldDB" id="A0A923SNJ9"/>
<comment type="similarity">
    <text evidence="2">Belongs to the VirD4/TraG family.</text>
</comment>
<dbReference type="Gene3D" id="3.40.50.300">
    <property type="entry name" value="P-loop containing nucleotide triphosphate hydrolases"/>
    <property type="match status" value="1"/>
</dbReference>
<dbReference type="InterPro" id="IPR032689">
    <property type="entry name" value="TraG-D_C"/>
</dbReference>
<feature type="region of interest" description="Disordered" evidence="7">
    <location>
        <begin position="1046"/>
        <end position="1112"/>
    </location>
</feature>
<keyword evidence="4 8" id="KW-0812">Transmembrane</keyword>
<feature type="transmembrane region" description="Helical" evidence="8">
    <location>
        <begin position="106"/>
        <end position="125"/>
    </location>
</feature>
<gene>
    <name evidence="10" type="ORF">H7R52_11240</name>
</gene>
<dbReference type="EMBL" id="JACSZT010000008">
    <property type="protein sequence ID" value="MBC6499236.1"/>
    <property type="molecule type" value="Genomic_DNA"/>
</dbReference>
<dbReference type="InterPro" id="IPR051539">
    <property type="entry name" value="T4SS-coupling_protein"/>
</dbReference>
<evidence type="ECO:0000256" key="4">
    <source>
        <dbReference type="ARBA" id="ARBA00022692"/>
    </source>
</evidence>
<keyword evidence="5 8" id="KW-1133">Transmembrane helix</keyword>
<feature type="domain" description="TraD/TraG TraM recognition site" evidence="9">
    <location>
        <begin position="695"/>
        <end position="814"/>
    </location>
</feature>
<evidence type="ECO:0000259" key="9">
    <source>
        <dbReference type="Pfam" id="PF12696"/>
    </source>
</evidence>
<accession>A0A923SNJ9</accession>
<keyword evidence="3" id="KW-1003">Cell membrane</keyword>
<feature type="transmembrane region" description="Helical" evidence="8">
    <location>
        <begin position="82"/>
        <end position="100"/>
    </location>
</feature>
<reference evidence="10" key="1">
    <citation type="submission" date="2020-08" db="EMBL/GenBank/DDBJ databases">
        <title>Complete genome sequence of Weissella confusa strain FS54 provides insights into metabolic potential.</title>
        <authorList>
            <person name="Fhoula I."/>
            <person name="Najjari A."/>
            <person name="Lekired A."/>
            <person name="Bessrour-Aouam N."/>
            <person name="Jaballah S."/>
            <person name="Klibi N."/>
            <person name="Ouzari H.-I."/>
        </authorList>
    </citation>
    <scope>NUCLEOTIDE SEQUENCE</scope>
    <source>
        <strain evidence="10">FS54</strain>
    </source>
</reference>
<feature type="compositionally biased region" description="Acidic residues" evidence="7">
    <location>
        <begin position="1075"/>
        <end position="1093"/>
    </location>
</feature>
<dbReference type="InterPro" id="IPR003688">
    <property type="entry name" value="TraG/VirD4"/>
</dbReference>
<evidence type="ECO:0000256" key="6">
    <source>
        <dbReference type="ARBA" id="ARBA00023136"/>
    </source>
</evidence>
<evidence type="ECO:0000256" key="5">
    <source>
        <dbReference type="ARBA" id="ARBA00022989"/>
    </source>
</evidence>
<protein>
    <submittedName>
        <fullName evidence="10">Type IV secretory system conjugative DNA transfer family protein</fullName>
    </submittedName>
</protein>
<organism evidence="10 11">
    <name type="scientific">Weissella confusa</name>
    <name type="common">Lactobacillus confusus</name>
    <dbReference type="NCBI Taxonomy" id="1583"/>
    <lineage>
        <taxon>Bacteria</taxon>
        <taxon>Bacillati</taxon>
        <taxon>Bacillota</taxon>
        <taxon>Bacilli</taxon>
        <taxon>Lactobacillales</taxon>
        <taxon>Lactobacillaceae</taxon>
        <taxon>Weissella</taxon>
    </lineage>
</organism>
<dbReference type="InterPro" id="IPR027417">
    <property type="entry name" value="P-loop_NTPase"/>
</dbReference>
<evidence type="ECO:0000256" key="2">
    <source>
        <dbReference type="ARBA" id="ARBA00008806"/>
    </source>
</evidence>
<dbReference type="PANTHER" id="PTHR37937:SF1">
    <property type="entry name" value="CONJUGATIVE TRANSFER: DNA TRANSPORT"/>
    <property type="match status" value="1"/>
</dbReference>
<dbReference type="Proteomes" id="UP000650485">
    <property type="component" value="Unassembled WGS sequence"/>
</dbReference>